<reference evidence="1" key="1">
    <citation type="submission" date="2018-02" db="EMBL/GenBank/DDBJ databases">
        <authorList>
            <person name="Cohen D.B."/>
            <person name="Kent A.D."/>
        </authorList>
    </citation>
    <scope>NUCLEOTIDE SEQUENCE</scope>
</reference>
<dbReference type="EMBL" id="OIVN01000872">
    <property type="protein sequence ID" value="SPC86719.1"/>
    <property type="molecule type" value="Genomic_DNA"/>
</dbReference>
<protein>
    <submittedName>
        <fullName evidence="1">Uncharacterized protein</fullName>
    </submittedName>
</protein>
<name>A0A2N9FIK7_FAGSY</name>
<proteinExistence type="predicted"/>
<dbReference type="AlphaFoldDB" id="A0A2N9FIK7"/>
<accession>A0A2N9FIK7</accession>
<gene>
    <name evidence="1" type="ORF">FSB_LOCUS14601</name>
</gene>
<evidence type="ECO:0000313" key="1">
    <source>
        <dbReference type="EMBL" id="SPC86719.1"/>
    </source>
</evidence>
<sequence>MKELLPDSEHTKSGTLRSSHPFLSRSATQFFEDSSLILNTTQKRCQILDFPRLSFPPLRGSVAPILNSTLGEFLW</sequence>
<organism evidence="1">
    <name type="scientific">Fagus sylvatica</name>
    <name type="common">Beechnut</name>
    <dbReference type="NCBI Taxonomy" id="28930"/>
    <lineage>
        <taxon>Eukaryota</taxon>
        <taxon>Viridiplantae</taxon>
        <taxon>Streptophyta</taxon>
        <taxon>Embryophyta</taxon>
        <taxon>Tracheophyta</taxon>
        <taxon>Spermatophyta</taxon>
        <taxon>Magnoliopsida</taxon>
        <taxon>eudicotyledons</taxon>
        <taxon>Gunneridae</taxon>
        <taxon>Pentapetalae</taxon>
        <taxon>rosids</taxon>
        <taxon>fabids</taxon>
        <taxon>Fagales</taxon>
        <taxon>Fagaceae</taxon>
        <taxon>Fagus</taxon>
    </lineage>
</organism>